<feature type="compositionally biased region" description="Basic and acidic residues" evidence="1">
    <location>
        <begin position="1"/>
        <end position="14"/>
    </location>
</feature>
<reference evidence="2 3" key="1">
    <citation type="submission" date="2019-09" db="EMBL/GenBank/DDBJ databases">
        <title>The hologenome of the rock-dwelling lichen Lasallia pustulata.</title>
        <authorList>
            <person name="Greshake Tzovaras B."/>
            <person name="Segers F."/>
            <person name="Bicker A."/>
            <person name="Dal Grande F."/>
            <person name="Otte J."/>
            <person name="Hankeln T."/>
            <person name="Schmitt I."/>
            <person name="Ebersberger I."/>
        </authorList>
    </citation>
    <scope>NUCLEOTIDE SEQUENCE [LARGE SCALE GENOMIC DNA]</scope>
    <source>
        <strain evidence="2">A1-1</strain>
    </source>
</reference>
<evidence type="ECO:0000313" key="3">
    <source>
        <dbReference type="Proteomes" id="UP000324767"/>
    </source>
</evidence>
<evidence type="ECO:0000313" key="2">
    <source>
        <dbReference type="EMBL" id="KAA6412771.1"/>
    </source>
</evidence>
<organism evidence="2 3">
    <name type="scientific">Lasallia pustulata</name>
    <dbReference type="NCBI Taxonomy" id="136370"/>
    <lineage>
        <taxon>Eukaryota</taxon>
        <taxon>Fungi</taxon>
        <taxon>Dikarya</taxon>
        <taxon>Ascomycota</taxon>
        <taxon>Pezizomycotina</taxon>
        <taxon>Lecanoromycetes</taxon>
        <taxon>OSLEUM clade</taxon>
        <taxon>Umbilicariomycetidae</taxon>
        <taxon>Umbilicariales</taxon>
        <taxon>Umbilicariaceae</taxon>
        <taxon>Lasallia</taxon>
    </lineage>
</organism>
<comment type="caution">
    <text evidence="2">The sequence shown here is derived from an EMBL/GenBank/DDBJ whole genome shotgun (WGS) entry which is preliminary data.</text>
</comment>
<protein>
    <submittedName>
        <fullName evidence="2">Uncharacterized protein</fullName>
    </submittedName>
</protein>
<accession>A0A5M8PVR1</accession>
<dbReference type="EMBL" id="VXIT01000005">
    <property type="protein sequence ID" value="KAA6412771.1"/>
    <property type="molecule type" value="Genomic_DNA"/>
</dbReference>
<sequence>MRVFPPEKEPNEFAREEDDFGAGPGRSDEEVEAREGGFDVRDLYFERGQLDGLELEVRDAEPGDAASMKQMGVMGGTCCRLGRRSGQGRVVHVAERSDVAAANVFGDDAADRFDHTVSYTADAVDGDDVILVVIAVVGEVVGLVGFEPSLRLDVAACRVINDQEDGGKEPINKWRGRDGADALKGLIETGQETDSFEGPCCNTDIALLLTEEESPALPNRGLNLGMMTEIK</sequence>
<name>A0A5M8PVR1_9LECA</name>
<gene>
    <name evidence="2" type="ORF">FRX48_03763</name>
</gene>
<evidence type="ECO:0000256" key="1">
    <source>
        <dbReference type="SAM" id="MobiDB-lite"/>
    </source>
</evidence>
<proteinExistence type="predicted"/>
<dbReference type="AlphaFoldDB" id="A0A5M8PVR1"/>
<dbReference type="Proteomes" id="UP000324767">
    <property type="component" value="Unassembled WGS sequence"/>
</dbReference>
<feature type="region of interest" description="Disordered" evidence="1">
    <location>
        <begin position="1"/>
        <end position="34"/>
    </location>
</feature>